<feature type="region of interest" description="Disordered" evidence="1">
    <location>
        <begin position="96"/>
        <end position="119"/>
    </location>
</feature>
<evidence type="ECO:0000313" key="2">
    <source>
        <dbReference type="EMBL" id="KAG0294784.1"/>
    </source>
</evidence>
<dbReference type="SUPFAM" id="SSF52047">
    <property type="entry name" value="RNI-like"/>
    <property type="match status" value="1"/>
</dbReference>
<dbReference type="InterPro" id="IPR032675">
    <property type="entry name" value="LRR_dom_sf"/>
</dbReference>
<dbReference type="Gene3D" id="3.80.10.10">
    <property type="entry name" value="Ribonuclease Inhibitor"/>
    <property type="match status" value="1"/>
</dbReference>
<keyword evidence="3" id="KW-1185">Reference proteome</keyword>
<dbReference type="EMBL" id="JAAAIM010000106">
    <property type="protein sequence ID" value="KAG0294784.1"/>
    <property type="molecule type" value="Genomic_DNA"/>
</dbReference>
<feature type="compositionally biased region" description="Basic and acidic residues" evidence="1">
    <location>
        <begin position="96"/>
        <end position="111"/>
    </location>
</feature>
<evidence type="ECO:0000256" key="1">
    <source>
        <dbReference type="SAM" id="MobiDB-lite"/>
    </source>
</evidence>
<gene>
    <name evidence="2" type="ORF">BGZ96_000450</name>
</gene>
<sequence length="119" mass="14021">MEHAHIDRLEVYDLVFPVKKLIGSKNHTLSELKLTGNCERMHPFLLIFVERQTHLQSLELTRFQFTASDWKRITTNKPHLRKLVISEQCEFVDHKTFDDPKADNNDEKDGEKDENETEA</sequence>
<organism evidence="2 3">
    <name type="scientific">Linnemannia gamsii</name>
    <dbReference type="NCBI Taxonomy" id="64522"/>
    <lineage>
        <taxon>Eukaryota</taxon>
        <taxon>Fungi</taxon>
        <taxon>Fungi incertae sedis</taxon>
        <taxon>Mucoromycota</taxon>
        <taxon>Mortierellomycotina</taxon>
        <taxon>Mortierellomycetes</taxon>
        <taxon>Mortierellales</taxon>
        <taxon>Mortierellaceae</taxon>
        <taxon>Linnemannia</taxon>
    </lineage>
</organism>
<reference evidence="2 3" key="1">
    <citation type="journal article" date="2020" name="Fungal Divers.">
        <title>Resolving the Mortierellaceae phylogeny through synthesis of multi-gene phylogenetics and phylogenomics.</title>
        <authorList>
            <person name="Vandepol N."/>
            <person name="Liber J."/>
            <person name="Desiro A."/>
            <person name="Na H."/>
            <person name="Kennedy M."/>
            <person name="Barry K."/>
            <person name="Grigoriev I.V."/>
            <person name="Miller A.N."/>
            <person name="O'Donnell K."/>
            <person name="Stajich J.E."/>
            <person name="Bonito G."/>
        </authorList>
    </citation>
    <scope>NUCLEOTIDE SEQUENCE [LARGE SCALE GENOMIC DNA]</scope>
    <source>
        <strain evidence="2 3">AD045</strain>
    </source>
</reference>
<comment type="caution">
    <text evidence="2">The sequence shown here is derived from an EMBL/GenBank/DDBJ whole genome shotgun (WGS) entry which is preliminary data.</text>
</comment>
<accession>A0ABQ7KAU4</accession>
<protein>
    <submittedName>
        <fullName evidence="2">Uncharacterized protein</fullName>
    </submittedName>
</protein>
<evidence type="ECO:0000313" key="3">
    <source>
        <dbReference type="Proteomes" id="UP001194696"/>
    </source>
</evidence>
<proteinExistence type="predicted"/>
<dbReference type="Proteomes" id="UP001194696">
    <property type="component" value="Unassembled WGS sequence"/>
</dbReference>
<name>A0ABQ7KAU4_9FUNG</name>